<comment type="caution">
    <text evidence="2">The sequence shown here is derived from an EMBL/GenBank/DDBJ whole genome shotgun (WGS) entry which is preliminary data.</text>
</comment>
<evidence type="ECO:0000256" key="1">
    <source>
        <dbReference type="SAM" id="MobiDB-lite"/>
    </source>
</evidence>
<feature type="compositionally biased region" description="Basic and acidic residues" evidence="1">
    <location>
        <begin position="75"/>
        <end position="86"/>
    </location>
</feature>
<reference evidence="2 3" key="1">
    <citation type="submission" date="2014-06" db="EMBL/GenBank/DDBJ databases">
        <authorList>
            <person name="Ju J."/>
            <person name="Zhang J."/>
        </authorList>
    </citation>
    <scope>NUCLEOTIDE SEQUENCE [LARGE SCALE GENOMIC DNA]</scope>
    <source>
        <strain evidence="2">DmW_048</strain>
    </source>
</reference>
<dbReference type="Proteomes" id="UP000194999">
    <property type="component" value="Unassembled WGS sequence"/>
</dbReference>
<evidence type="ECO:0000313" key="2">
    <source>
        <dbReference type="EMBL" id="OUJ02912.1"/>
    </source>
</evidence>
<feature type="region of interest" description="Disordered" evidence="1">
    <location>
        <begin position="56"/>
        <end position="86"/>
    </location>
</feature>
<gene>
    <name evidence="2" type="ORF">HK15_03120</name>
</gene>
<proteinExistence type="predicted"/>
<accession>A0A252BEV9</accession>
<sequence>MADLGYTITVLLPLVWPFSLRACPMTFVTRPLHTPQESRTPQNTATERWLQTIRQKAENTPTQPRVHFQRAPLRPVDKEGPLRDFE</sequence>
<name>A0A252BEV9_9PROT</name>
<protein>
    <submittedName>
        <fullName evidence="2">Uncharacterized protein</fullName>
    </submittedName>
</protein>
<dbReference type="EMBL" id="JOOY01000018">
    <property type="protein sequence ID" value="OUJ02912.1"/>
    <property type="molecule type" value="Genomic_DNA"/>
</dbReference>
<evidence type="ECO:0000313" key="3">
    <source>
        <dbReference type="Proteomes" id="UP000194999"/>
    </source>
</evidence>
<organism evidence="2 3">
    <name type="scientific">Acetobacter orientalis</name>
    <dbReference type="NCBI Taxonomy" id="146474"/>
    <lineage>
        <taxon>Bacteria</taxon>
        <taxon>Pseudomonadati</taxon>
        <taxon>Pseudomonadota</taxon>
        <taxon>Alphaproteobacteria</taxon>
        <taxon>Acetobacterales</taxon>
        <taxon>Acetobacteraceae</taxon>
        <taxon>Acetobacter</taxon>
    </lineage>
</organism>
<dbReference type="AlphaFoldDB" id="A0A252BEV9"/>